<reference evidence="2" key="1">
    <citation type="journal article" date="2023" name="Int. J. Syst. Evol. Microbiol.">
        <title>Mesoterricola silvestris gen. nov., sp. nov., Mesoterricola sediminis sp. nov., Geothrix oryzae sp. nov., Geothrix edaphica sp. nov., Geothrix rubra sp. nov., and Geothrix limicola sp. nov., six novel members of Acidobacteriota isolated from soils.</title>
        <authorList>
            <person name="Itoh H."/>
            <person name="Sugisawa Y."/>
            <person name="Mise K."/>
            <person name="Xu Z."/>
            <person name="Kuniyasu M."/>
            <person name="Ushijima N."/>
            <person name="Kawano K."/>
            <person name="Kobayashi E."/>
            <person name="Shiratori Y."/>
            <person name="Masuda Y."/>
            <person name="Senoo K."/>
        </authorList>
    </citation>
    <scope>NUCLEOTIDE SEQUENCE</scope>
    <source>
        <strain evidence="2">W786</strain>
    </source>
</reference>
<protein>
    <recommendedName>
        <fullName evidence="1">PilZ domain-containing protein</fullName>
    </recommendedName>
</protein>
<dbReference type="RefSeq" id="WP_243332077.1">
    <property type="nucleotide sequence ID" value="NZ_AP027081.1"/>
</dbReference>
<keyword evidence="3" id="KW-1185">Reference proteome</keyword>
<dbReference type="InterPro" id="IPR009875">
    <property type="entry name" value="PilZ_domain"/>
</dbReference>
<accession>A0AA48KB01</accession>
<dbReference type="KEGG" id="msea:METESE_05620"/>
<dbReference type="AlphaFoldDB" id="A0AA48KB01"/>
<gene>
    <name evidence="2" type="ORF">METESE_05620</name>
</gene>
<evidence type="ECO:0000313" key="2">
    <source>
        <dbReference type="EMBL" id="BDU75604.1"/>
    </source>
</evidence>
<sequence>MPETITKPDDVREVLRQACARRELLILATPYLRFESSFVGIHEGELHVHATMAREDAMFGLRTPELRLRFPDGLGFFEARVEMKGLGILEGKRTVRLTLPKALQENDQRSGYRVERVGRVTVTYGTLKGDLLQGSLVDISTTGARLHAQRDVDPQAMGPGTPLLLSIPLAPDIQIETRAEVRHAQARTLGVAFRPALPPAVEQPLTRWVFLRREEERERLSQRLDIQARTAAPKGQEQTGILLVGGDAALETDLAGFLTPVRPLAHIPASLQPLKDALAGAPPLVIFHVASTGLDERKRLRTLVELAQAKAPVLLLATQVDGASLFELSGELKASSAMVWNPARGLFLQRLAQGIIRRHTHGGDSPMAPAEP</sequence>
<evidence type="ECO:0000259" key="1">
    <source>
        <dbReference type="Pfam" id="PF07238"/>
    </source>
</evidence>
<dbReference type="Pfam" id="PF07238">
    <property type="entry name" value="PilZ"/>
    <property type="match status" value="1"/>
</dbReference>
<dbReference type="SUPFAM" id="SSF141371">
    <property type="entry name" value="PilZ domain-like"/>
    <property type="match status" value="1"/>
</dbReference>
<dbReference type="Gene3D" id="2.40.10.220">
    <property type="entry name" value="predicted glycosyltransferase like domains"/>
    <property type="match status" value="1"/>
</dbReference>
<proteinExistence type="predicted"/>
<organism evidence="2 3">
    <name type="scientific">Mesoterricola sediminis</name>
    <dbReference type="NCBI Taxonomy" id="2927980"/>
    <lineage>
        <taxon>Bacteria</taxon>
        <taxon>Pseudomonadati</taxon>
        <taxon>Acidobacteriota</taxon>
        <taxon>Holophagae</taxon>
        <taxon>Holophagales</taxon>
        <taxon>Holophagaceae</taxon>
        <taxon>Mesoterricola</taxon>
    </lineage>
</organism>
<dbReference type="Proteomes" id="UP001228113">
    <property type="component" value="Chromosome"/>
</dbReference>
<name>A0AA48KB01_9BACT</name>
<dbReference type="GO" id="GO:0035438">
    <property type="term" value="F:cyclic-di-GMP binding"/>
    <property type="evidence" value="ECO:0007669"/>
    <property type="project" value="InterPro"/>
</dbReference>
<feature type="domain" description="PilZ" evidence="1">
    <location>
        <begin position="108"/>
        <end position="210"/>
    </location>
</feature>
<dbReference type="EMBL" id="AP027081">
    <property type="protein sequence ID" value="BDU75604.1"/>
    <property type="molecule type" value="Genomic_DNA"/>
</dbReference>
<evidence type="ECO:0000313" key="3">
    <source>
        <dbReference type="Proteomes" id="UP001228113"/>
    </source>
</evidence>